<name>H3GPD0_PHYRM</name>
<dbReference type="SUPFAM" id="SSF48452">
    <property type="entry name" value="TPR-like"/>
    <property type="match status" value="1"/>
</dbReference>
<dbReference type="PANTHER" id="PTHR45984">
    <property type="entry name" value="RNA (RNA) POLYMERASE II ASSOCIATED PROTEIN HOMOLOG"/>
    <property type="match status" value="1"/>
</dbReference>
<feature type="repeat" description="TPR" evidence="5">
    <location>
        <begin position="277"/>
        <end position="310"/>
    </location>
</feature>
<dbReference type="EnsemblProtists" id="Phyra78547">
    <property type="protein sequence ID" value="Phyra78547"/>
    <property type="gene ID" value="Phyra78547"/>
</dbReference>
<keyword evidence="6" id="KW-0175">Coiled coil</keyword>
<dbReference type="InterPro" id="IPR011990">
    <property type="entry name" value="TPR-like_helical_dom_sf"/>
</dbReference>
<evidence type="ECO:0000313" key="9">
    <source>
        <dbReference type="Proteomes" id="UP000005238"/>
    </source>
</evidence>
<feature type="compositionally biased region" description="Basic and acidic residues" evidence="7">
    <location>
        <begin position="66"/>
        <end position="98"/>
    </location>
</feature>
<comment type="subcellular location">
    <subcellularLocation>
        <location evidence="1">Cytoplasm</location>
    </subcellularLocation>
</comment>
<dbReference type="InParanoid" id="H3GPD0"/>
<evidence type="ECO:0000256" key="1">
    <source>
        <dbReference type="ARBA" id="ARBA00004496"/>
    </source>
</evidence>
<dbReference type="eggNOG" id="KOG0547">
    <property type="taxonomic scope" value="Eukaryota"/>
</dbReference>
<keyword evidence="4 5" id="KW-0802">TPR repeat</keyword>
<protein>
    <submittedName>
        <fullName evidence="8">Uncharacterized protein</fullName>
    </submittedName>
</protein>
<dbReference type="SUPFAM" id="SSF48371">
    <property type="entry name" value="ARM repeat"/>
    <property type="match status" value="1"/>
</dbReference>
<dbReference type="PANTHER" id="PTHR45984:SF1">
    <property type="entry name" value="SPAG1 AXONEMAL DYNEIN ASSEMBLY FACTOR"/>
    <property type="match status" value="1"/>
</dbReference>
<keyword evidence="9" id="KW-1185">Reference proteome</keyword>
<dbReference type="Proteomes" id="UP000005238">
    <property type="component" value="Unassembled WGS sequence"/>
</dbReference>
<dbReference type="OMA" id="CAQIWCH"/>
<evidence type="ECO:0000313" key="8">
    <source>
        <dbReference type="EnsemblProtists" id="Phyra78547"/>
    </source>
</evidence>
<feature type="region of interest" description="Disordered" evidence="7">
    <location>
        <begin position="111"/>
        <end position="130"/>
    </location>
</feature>
<reference evidence="8" key="2">
    <citation type="submission" date="2015-06" db="UniProtKB">
        <authorList>
            <consortium name="EnsemblProtists"/>
        </authorList>
    </citation>
    <scope>IDENTIFICATION</scope>
    <source>
        <strain evidence="8">Pr102</strain>
    </source>
</reference>
<dbReference type="Pfam" id="PF14559">
    <property type="entry name" value="TPR_19"/>
    <property type="match status" value="1"/>
</dbReference>
<dbReference type="GO" id="GO:0005829">
    <property type="term" value="C:cytosol"/>
    <property type="evidence" value="ECO:0000318"/>
    <property type="project" value="GO_Central"/>
</dbReference>
<dbReference type="InterPro" id="IPR011989">
    <property type="entry name" value="ARM-like"/>
</dbReference>
<evidence type="ECO:0000256" key="2">
    <source>
        <dbReference type="ARBA" id="ARBA00022490"/>
    </source>
</evidence>
<reference evidence="9" key="1">
    <citation type="journal article" date="2006" name="Science">
        <title>Phytophthora genome sequences uncover evolutionary origins and mechanisms of pathogenesis.</title>
        <authorList>
            <person name="Tyler B.M."/>
            <person name="Tripathy S."/>
            <person name="Zhang X."/>
            <person name="Dehal P."/>
            <person name="Jiang R.H."/>
            <person name="Aerts A."/>
            <person name="Arredondo F.D."/>
            <person name="Baxter L."/>
            <person name="Bensasson D."/>
            <person name="Beynon J.L."/>
            <person name="Chapman J."/>
            <person name="Damasceno C.M."/>
            <person name="Dorrance A.E."/>
            <person name="Dou D."/>
            <person name="Dickerman A.W."/>
            <person name="Dubchak I.L."/>
            <person name="Garbelotto M."/>
            <person name="Gijzen M."/>
            <person name="Gordon S.G."/>
            <person name="Govers F."/>
            <person name="Grunwald N.J."/>
            <person name="Huang W."/>
            <person name="Ivors K.L."/>
            <person name="Jones R.W."/>
            <person name="Kamoun S."/>
            <person name="Krampis K."/>
            <person name="Lamour K.H."/>
            <person name="Lee M.K."/>
            <person name="McDonald W.H."/>
            <person name="Medina M."/>
            <person name="Meijer H.J."/>
            <person name="Nordberg E.K."/>
            <person name="Maclean D.J."/>
            <person name="Ospina-Giraldo M.D."/>
            <person name="Morris P.F."/>
            <person name="Phuntumart V."/>
            <person name="Putnam N.H."/>
            <person name="Rash S."/>
            <person name="Rose J.K."/>
            <person name="Sakihama Y."/>
            <person name="Salamov A.A."/>
            <person name="Savidor A."/>
            <person name="Scheuring C.F."/>
            <person name="Smith B.M."/>
            <person name="Sobral B.W."/>
            <person name="Terry A."/>
            <person name="Torto-Alalibo T.A."/>
            <person name="Win J."/>
            <person name="Xu Z."/>
            <person name="Zhang H."/>
            <person name="Grigoriev I.V."/>
            <person name="Rokhsar D.S."/>
            <person name="Boore J.L."/>
        </authorList>
    </citation>
    <scope>NUCLEOTIDE SEQUENCE [LARGE SCALE GENOMIC DNA]</scope>
    <source>
        <strain evidence="9">Pr102</strain>
    </source>
</reference>
<keyword evidence="3" id="KW-0677">Repeat</keyword>
<evidence type="ECO:0000256" key="4">
    <source>
        <dbReference type="ARBA" id="ARBA00022803"/>
    </source>
</evidence>
<dbReference type="EMBL" id="DS566029">
    <property type="status" value="NOT_ANNOTATED_CDS"/>
    <property type="molecule type" value="Genomic_DNA"/>
</dbReference>
<dbReference type="STRING" id="164328.H3GPD0"/>
<evidence type="ECO:0000256" key="6">
    <source>
        <dbReference type="SAM" id="Coils"/>
    </source>
</evidence>
<dbReference type="GO" id="GO:0006626">
    <property type="term" value="P:protein targeting to mitochondrion"/>
    <property type="evidence" value="ECO:0000318"/>
    <property type="project" value="GO_Central"/>
</dbReference>
<keyword evidence="2" id="KW-0963">Cytoplasm</keyword>
<dbReference type="HOGENOM" id="CLU_312052_0_0_1"/>
<feature type="coiled-coil region" evidence="6">
    <location>
        <begin position="163"/>
        <end position="212"/>
    </location>
</feature>
<evidence type="ECO:0000256" key="7">
    <source>
        <dbReference type="SAM" id="MobiDB-lite"/>
    </source>
</evidence>
<dbReference type="AlphaFoldDB" id="H3GPD0"/>
<dbReference type="PROSITE" id="PS50005">
    <property type="entry name" value="TPR"/>
    <property type="match status" value="2"/>
</dbReference>
<evidence type="ECO:0000256" key="3">
    <source>
        <dbReference type="ARBA" id="ARBA00022737"/>
    </source>
</evidence>
<dbReference type="VEuPathDB" id="FungiDB:KRP23_13829"/>
<sequence length="924" mass="103804">MDPIAALDMEHRSGISQQEVDDFANRMDMIAKAMDDVKNGTFDPLKCNLKVFNAISWGQIPGYKTPEQEQQEREQRVKREQQQREREETRRRQLKQEERGSWWHKAQLRYSTRDAEEGEQQDETSQSSSERWANRLLAAYKARDANDYSLWDQWEPEDPVSLQEKAQREAELEKLRNREFESNNPEFCSQFKEDMEQRQRSQEQKARTAERLKHKGNRLYKKKQYDDAIKSYMEALSASPFNVAVLANIAQCYLRRDELDDCVEFCTRTLYVDENHVKALSRRATAWHRQKKLQEAADDMRKALELDGENADIVEQHSIIVGDYEDAITNSKLEDALEAKGRHSEKSDGALSLGPSSIEELRFSLELFKKMDEQTAADDSQPEGQARRVKDAWVAYDLVLPFVERNGHVRAKFRTSGEMEKLCERILIAFDSSESEPEADTSRQQTEDVITSAMVNCAVAAVADTPRNQVVMFRHEEFRKQLISACGALGTTSTRTSLSWVVQASLARFLEEVVDSKSWRSAMILGDVLPPLFAALCLRTDEKDVPSDDRTSKSTIALAASSICFTLSSDSTGIQACSSRGVDCLTAVAEALKTNRGAKSTALLQNLLGFMTNLSTSNALRKVIESNNCEETRRKLVQLLLQIAQDTYNGGEPAAASPKKYQCSERALGALLNLSFSDNSQVRLHDLVEFRAADTVEHILTQASPSTFTDSILILSRAASLLCRLHSACRGEDTAKGEVSSRLTSPEVLSKLYAVCEYANVSFSGKASVIPDELWQLCAQIWCHLGWCAHIATVRAFLREKNAVPLLTQVIALANAQKVYRRPTGETTACERLVGNIVKVLIAMQSDRDPADAQAFRKTRSLTVLVQALQELSDGLARKNVAILLAKLCQSDSHVKDAVRELRGIEMMLSVSRSLNQGPAALSR</sequence>
<dbReference type="InterPro" id="IPR019734">
    <property type="entry name" value="TPR_rpt"/>
</dbReference>
<dbReference type="InterPro" id="IPR051982">
    <property type="entry name" value="CiliaryAsmbly_MitoImport"/>
</dbReference>
<proteinExistence type="predicted"/>
<dbReference type="VEuPathDB" id="FungiDB:KRP22_4542"/>
<dbReference type="InterPro" id="IPR016024">
    <property type="entry name" value="ARM-type_fold"/>
</dbReference>
<dbReference type="GO" id="GO:0005739">
    <property type="term" value="C:mitochondrion"/>
    <property type="evidence" value="ECO:0000318"/>
    <property type="project" value="GO_Central"/>
</dbReference>
<feature type="region of interest" description="Disordered" evidence="7">
    <location>
        <begin position="61"/>
        <end position="98"/>
    </location>
</feature>
<dbReference type="GO" id="GO:0031072">
    <property type="term" value="F:heat shock protein binding"/>
    <property type="evidence" value="ECO:0000318"/>
    <property type="project" value="GO_Central"/>
</dbReference>
<dbReference type="Gene3D" id="1.25.40.10">
    <property type="entry name" value="Tetratricopeptide repeat domain"/>
    <property type="match status" value="1"/>
</dbReference>
<accession>H3GPD0</accession>
<feature type="repeat" description="TPR" evidence="5">
    <location>
        <begin position="209"/>
        <end position="242"/>
    </location>
</feature>
<evidence type="ECO:0000256" key="5">
    <source>
        <dbReference type="PROSITE-ProRule" id="PRU00339"/>
    </source>
</evidence>
<dbReference type="SMART" id="SM00028">
    <property type="entry name" value="TPR"/>
    <property type="match status" value="3"/>
</dbReference>
<dbReference type="Gene3D" id="1.25.10.10">
    <property type="entry name" value="Leucine-rich Repeat Variant"/>
    <property type="match status" value="2"/>
</dbReference>
<organism evidence="8 9">
    <name type="scientific">Phytophthora ramorum</name>
    <name type="common">Sudden oak death agent</name>
    <dbReference type="NCBI Taxonomy" id="164328"/>
    <lineage>
        <taxon>Eukaryota</taxon>
        <taxon>Sar</taxon>
        <taxon>Stramenopiles</taxon>
        <taxon>Oomycota</taxon>
        <taxon>Peronosporomycetes</taxon>
        <taxon>Peronosporales</taxon>
        <taxon>Peronosporaceae</taxon>
        <taxon>Phytophthora</taxon>
    </lineage>
</organism>